<evidence type="ECO:0000313" key="9">
    <source>
        <dbReference type="EMBL" id="GAK73388.1"/>
    </source>
</evidence>
<dbReference type="SMART" id="SM00911">
    <property type="entry name" value="HWE_HK"/>
    <property type="match status" value="1"/>
</dbReference>
<name>A0A081D392_9HYPH</name>
<evidence type="ECO:0000313" key="10">
    <source>
        <dbReference type="Proteomes" id="UP000028701"/>
    </source>
</evidence>
<evidence type="ECO:0000256" key="6">
    <source>
        <dbReference type="ARBA" id="ARBA00022777"/>
    </source>
</evidence>
<feature type="domain" description="Signal transduction histidine kinase HWE region" evidence="8">
    <location>
        <begin position="154"/>
        <end position="234"/>
    </location>
</feature>
<dbReference type="Gene3D" id="3.30.450.20">
    <property type="entry name" value="PAS domain"/>
    <property type="match status" value="1"/>
</dbReference>
<keyword evidence="6 9" id="KW-0418">Kinase</keyword>
<dbReference type="SUPFAM" id="SSF55874">
    <property type="entry name" value="ATPase domain of HSP90 chaperone/DNA topoisomerase II/histidine kinase"/>
    <property type="match status" value="1"/>
</dbReference>
<dbReference type="InterPro" id="IPR035965">
    <property type="entry name" value="PAS-like_dom_sf"/>
</dbReference>
<organism evidence="9 10">
    <name type="scientific">Agrobacterium rubi TR3 = NBRC 13261</name>
    <dbReference type="NCBI Taxonomy" id="1368415"/>
    <lineage>
        <taxon>Bacteria</taxon>
        <taxon>Pseudomonadati</taxon>
        <taxon>Pseudomonadota</taxon>
        <taxon>Alphaproteobacteria</taxon>
        <taxon>Hyphomicrobiales</taxon>
        <taxon>Rhizobiaceae</taxon>
        <taxon>Rhizobium/Agrobacterium group</taxon>
        <taxon>Agrobacterium</taxon>
    </lineage>
</organism>
<sequence>MGKLIADFDWSPTSLGPISSWSEALLTTVKLMLGQKQAICMFWGDQLDLLYNDAYSPLLGAKEAGALGQPASEIWSDVWDDIKPFVDQAMSGQGTWAEELPLTLMRNGYAEETYWTFSYSPLYERGRVMGMVNVALDATPAVFGRRKQEALQMEMVHRVKNTLSVAAAVVSSTLRQAVTLEEARTTVGNRIAALASAQELLHGSSEDTPIHAIVEAALAAHLDRPDRAVITGPDIRVSSQQAVGLSLAVYELATNAVKYGALSNDTGEIAISWAIDKNARFLFVWQEMGGPPVVVPTRAGFGSRLTNKIVAAYYEGEGRTLYDPGGVRFELHGKIVVGK</sequence>
<keyword evidence="3" id="KW-0597">Phosphoprotein</keyword>
<keyword evidence="5" id="KW-0547">Nucleotide-binding</keyword>
<dbReference type="SUPFAM" id="SSF55785">
    <property type="entry name" value="PYP-like sensor domain (PAS domain)"/>
    <property type="match status" value="1"/>
</dbReference>
<evidence type="ECO:0000259" key="8">
    <source>
        <dbReference type="SMART" id="SM00911"/>
    </source>
</evidence>
<dbReference type="InterPro" id="IPR036890">
    <property type="entry name" value="HATPase_C_sf"/>
</dbReference>
<dbReference type="eggNOG" id="COG3920">
    <property type="taxonomic scope" value="Bacteria"/>
</dbReference>
<dbReference type="Pfam" id="PF08448">
    <property type="entry name" value="PAS_4"/>
    <property type="match status" value="1"/>
</dbReference>
<keyword evidence="4" id="KW-0808">Transferase</keyword>
<dbReference type="Gene3D" id="3.30.565.10">
    <property type="entry name" value="Histidine kinase-like ATPase, C-terminal domain"/>
    <property type="match status" value="1"/>
</dbReference>
<protein>
    <recommendedName>
        <fullName evidence="2">histidine kinase</fullName>
        <ecNumber evidence="2">2.7.13.3</ecNumber>
    </recommendedName>
</protein>
<dbReference type="RefSeq" id="WP_052816274.1">
    <property type="nucleotide sequence ID" value="NZ_BBJU01000037.1"/>
</dbReference>
<accession>A0A081D392</accession>
<dbReference type="GO" id="GO:0005524">
    <property type="term" value="F:ATP binding"/>
    <property type="evidence" value="ECO:0007669"/>
    <property type="project" value="UniProtKB-KW"/>
</dbReference>
<gene>
    <name evidence="9" type="ORF">RRU01S_37_00210</name>
</gene>
<dbReference type="EMBL" id="BBJU01000037">
    <property type="protein sequence ID" value="GAK73388.1"/>
    <property type="molecule type" value="Genomic_DNA"/>
</dbReference>
<dbReference type="OrthoDB" id="341208at2"/>
<evidence type="ECO:0000256" key="3">
    <source>
        <dbReference type="ARBA" id="ARBA00022553"/>
    </source>
</evidence>
<evidence type="ECO:0000256" key="7">
    <source>
        <dbReference type="ARBA" id="ARBA00022840"/>
    </source>
</evidence>
<dbReference type="GO" id="GO:0004673">
    <property type="term" value="F:protein histidine kinase activity"/>
    <property type="evidence" value="ECO:0007669"/>
    <property type="project" value="UniProtKB-EC"/>
</dbReference>
<dbReference type="AlphaFoldDB" id="A0A081D392"/>
<dbReference type="Pfam" id="PF07536">
    <property type="entry name" value="HWE_HK"/>
    <property type="match status" value="1"/>
</dbReference>
<reference evidence="9 10" key="1">
    <citation type="submission" date="2014-08" db="EMBL/GenBank/DDBJ databases">
        <title>Whole genome shotgun sequence of Rhizobium rubi NBRC 13261.</title>
        <authorList>
            <person name="Katano-Makiyama Y."/>
            <person name="Hosoyama A."/>
            <person name="Hashimoto M."/>
            <person name="Hosoyama Y."/>
            <person name="Noguchi M."/>
            <person name="Tsuchikane K."/>
            <person name="Uohara A."/>
            <person name="Ohji S."/>
            <person name="Ichikawa N."/>
            <person name="Kimura A."/>
            <person name="Yamazoe A."/>
            <person name="Fujita N."/>
        </authorList>
    </citation>
    <scope>NUCLEOTIDE SEQUENCE [LARGE SCALE GENOMIC DNA]</scope>
    <source>
        <strain evidence="9 10">NBRC 13261</strain>
    </source>
</reference>
<comment type="catalytic activity">
    <reaction evidence="1">
        <text>ATP + protein L-histidine = ADP + protein N-phospho-L-histidine.</text>
        <dbReference type="EC" id="2.7.13.3"/>
    </reaction>
</comment>
<evidence type="ECO:0000256" key="1">
    <source>
        <dbReference type="ARBA" id="ARBA00000085"/>
    </source>
</evidence>
<comment type="caution">
    <text evidence="9">The sequence shown here is derived from an EMBL/GenBank/DDBJ whole genome shotgun (WGS) entry which is preliminary data.</text>
</comment>
<dbReference type="Proteomes" id="UP000028701">
    <property type="component" value="Unassembled WGS sequence"/>
</dbReference>
<dbReference type="PANTHER" id="PTHR41523:SF7">
    <property type="entry name" value="HISTIDINE KINASE"/>
    <property type="match status" value="1"/>
</dbReference>
<dbReference type="PANTHER" id="PTHR41523">
    <property type="entry name" value="TWO-COMPONENT SYSTEM SENSOR PROTEIN"/>
    <property type="match status" value="1"/>
</dbReference>
<dbReference type="EC" id="2.7.13.3" evidence="2"/>
<dbReference type="InterPro" id="IPR013656">
    <property type="entry name" value="PAS_4"/>
</dbReference>
<dbReference type="InterPro" id="IPR011102">
    <property type="entry name" value="Sig_transdc_His_kinase_HWE"/>
</dbReference>
<keyword evidence="7" id="KW-0067">ATP-binding</keyword>
<evidence type="ECO:0000256" key="5">
    <source>
        <dbReference type="ARBA" id="ARBA00022741"/>
    </source>
</evidence>
<proteinExistence type="predicted"/>
<evidence type="ECO:0000256" key="2">
    <source>
        <dbReference type="ARBA" id="ARBA00012438"/>
    </source>
</evidence>
<evidence type="ECO:0000256" key="4">
    <source>
        <dbReference type="ARBA" id="ARBA00022679"/>
    </source>
</evidence>